<sequence length="136" mass="15150">MLIRYEIYHVRIADLGPTIKLEPSEDKGTLGNAMQSGRAVYVSMDLLNKSQVLKGMKVPQLTPSRIRLLSRSRTFSCSKANDRLGYTPIIPLQEGLRRTIESYPHLRAEPGSGKEGPSKPAASLLNGSSSWWFSLY</sequence>
<evidence type="ECO:0008006" key="3">
    <source>
        <dbReference type="Google" id="ProtNLM"/>
    </source>
</evidence>
<comment type="caution">
    <text evidence="1">The sequence shown here is derived from an EMBL/GenBank/DDBJ whole genome shotgun (WGS) entry which is preliminary data.</text>
</comment>
<dbReference type="EMBL" id="JAJAGQ010000013">
    <property type="protein sequence ID" value="KAJ8545038.1"/>
    <property type="molecule type" value="Genomic_DNA"/>
</dbReference>
<dbReference type="Gene3D" id="3.40.50.720">
    <property type="entry name" value="NAD(P)-binding Rossmann-like Domain"/>
    <property type="match status" value="1"/>
</dbReference>
<evidence type="ECO:0000313" key="1">
    <source>
        <dbReference type="EMBL" id="KAJ8545038.1"/>
    </source>
</evidence>
<dbReference type="SUPFAM" id="SSF51735">
    <property type="entry name" value="NAD(P)-binding Rossmann-fold domains"/>
    <property type="match status" value="1"/>
</dbReference>
<dbReference type="AlphaFoldDB" id="A0A9Q1R849"/>
<dbReference type="OrthoDB" id="1721334at2759"/>
<evidence type="ECO:0000313" key="2">
    <source>
        <dbReference type="Proteomes" id="UP001152561"/>
    </source>
</evidence>
<dbReference type="Proteomes" id="UP001152561">
    <property type="component" value="Unassembled WGS sequence"/>
</dbReference>
<organism evidence="1 2">
    <name type="scientific">Anisodus acutangulus</name>
    <dbReference type="NCBI Taxonomy" id="402998"/>
    <lineage>
        <taxon>Eukaryota</taxon>
        <taxon>Viridiplantae</taxon>
        <taxon>Streptophyta</taxon>
        <taxon>Embryophyta</taxon>
        <taxon>Tracheophyta</taxon>
        <taxon>Spermatophyta</taxon>
        <taxon>Magnoliopsida</taxon>
        <taxon>eudicotyledons</taxon>
        <taxon>Gunneridae</taxon>
        <taxon>Pentapetalae</taxon>
        <taxon>asterids</taxon>
        <taxon>lamiids</taxon>
        <taxon>Solanales</taxon>
        <taxon>Solanaceae</taxon>
        <taxon>Solanoideae</taxon>
        <taxon>Hyoscyameae</taxon>
        <taxon>Anisodus</taxon>
    </lineage>
</organism>
<dbReference type="InterPro" id="IPR036291">
    <property type="entry name" value="NAD(P)-bd_dom_sf"/>
</dbReference>
<name>A0A9Q1R849_9SOLA</name>
<accession>A0A9Q1R849</accession>
<proteinExistence type="predicted"/>
<gene>
    <name evidence="1" type="ORF">K7X08_017621</name>
</gene>
<reference evidence="2" key="1">
    <citation type="journal article" date="2023" name="Proc. Natl. Acad. Sci. U.S.A.">
        <title>Genomic and structural basis for evolution of tropane alkaloid biosynthesis.</title>
        <authorList>
            <person name="Wanga Y.-J."/>
            <person name="Taina T."/>
            <person name="Yua J.-Y."/>
            <person name="Lia J."/>
            <person name="Xua B."/>
            <person name="Chenc J."/>
            <person name="D'Auriad J.C."/>
            <person name="Huanga J.-P."/>
            <person name="Huanga S.-X."/>
        </authorList>
    </citation>
    <scope>NUCLEOTIDE SEQUENCE [LARGE SCALE GENOMIC DNA]</scope>
    <source>
        <strain evidence="2">cv. KIB-2019</strain>
    </source>
</reference>
<keyword evidence="2" id="KW-1185">Reference proteome</keyword>
<protein>
    <recommendedName>
        <fullName evidence="3">3-beta hydroxysteroid dehydrogenase/isomerase domain-containing protein</fullName>
    </recommendedName>
</protein>